<sequence length="131" mass="14773">MLPQKSSERTANQTIAPSPSVQTITHEDKAEVTLSPLPKLVTETDLQRSNLPNQVDESQLIPQSLRIPSAEGTRALPPLPLRETTLQSMNTREESFLRSKRSNELFDRPKMNVLKNVSAISLDEFWSNAKY</sequence>
<proteinExistence type="predicted"/>
<accession>A0AAN8F2G7</accession>
<evidence type="ECO:0000256" key="1">
    <source>
        <dbReference type="SAM" id="MobiDB-lite"/>
    </source>
</evidence>
<dbReference type="AlphaFoldDB" id="A0AAN8F2G7"/>
<organism evidence="2 3">
    <name type="scientific">Trichostrongylus colubriformis</name>
    <name type="common">Black scour worm</name>
    <dbReference type="NCBI Taxonomy" id="6319"/>
    <lineage>
        <taxon>Eukaryota</taxon>
        <taxon>Metazoa</taxon>
        <taxon>Ecdysozoa</taxon>
        <taxon>Nematoda</taxon>
        <taxon>Chromadorea</taxon>
        <taxon>Rhabditida</taxon>
        <taxon>Rhabditina</taxon>
        <taxon>Rhabditomorpha</taxon>
        <taxon>Strongyloidea</taxon>
        <taxon>Trichostrongylidae</taxon>
        <taxon>Trichostrongylus</taxon>
    </lineage>
</organism>
<gene>
    <name evidence="2" type="ORF">GCK32_019252</name>
</gene>
<dbReference type="EMBL" id="WIXE01018351">
    <property type="protein sequence ID" value="KAK5970987.1"/>
    <property type="molecule type" value="Genomic_DNA"/>
</dbReference>
<protein>
    <submittedName>
        <fullName evidence="2">Uncharacterized protein</fullName>
    </submittedName>
</protein>
<dbReference type="Proteomes" id="UP001331761">
    <property type="component" value="Unassembled WGS sequence"/>
</dbReference>
<feature type="compositionally biased region" description="Polar residues" evidence="1">
    <location>
        <begin position="9"/>
        <end position="24"/>
    </location>
</feature>
<feature type="region of interest" description="Disordered" evidence="1">
    <location>
        <begin position="1"/>
        <end position="30"/>
    </location>
</feature>
<evidence type="ECO:0000313" key="3">
    <source>
        <dbReference type="Proteomes" id="UP001331761"/>
    </source>
</evidence>
<evidence type="ECO:0000313" key="2">
    <source>
        <dbReference type="EMBL" id="KAK5970987.1"/>
    </source>
</evidence>
<name>A0AAN8F2G7_TRICO</name>
<reference evidence="2 3" key="1">
    <citation type="submission" date="2019-10" db="EMBL/GenBank/DDBJ databases">
        <title>Assembly and Annotation for the nematode Trichostrongylus colubriformis.</title>
        <authorList>
            <person name="Martin J."/>
        </authorList>
    </citation>
    <scope>NUCLEOTIDE SEQUENCE [LARGE SCALE GENOMIC DNA]</scope>
    <source>
        <strain evidence="2">G859</strain>
        <tissue evidence="2">Whole worm</tissue>
    </source>
</reference>
<keyword evidence="3" id="KW-1185">Reference proteome</keyword>
<comment type="caution">
    <text evidence="2">The sequence shown here is derived from an EMBL/GenBank/DDBJ whole genome shotgun (WGS) entry which is preliminary data.</text>
</comment>